<name>A0A2G3ABD2_CAPAN</name>
<comment type="caution">
    <text evidence="2">The sequence shown here is derived from an EMBL/GenBank/DDBJ whole genome shotgun (WGS) entry which is preliminary data.</text>
</comment>
<evidence type="ECO:0000256" key="1">
    <source>
        <dbReference type="SAM" id="MobiDB-lite"/>
    </source>
</evidence>
<evidence type="ECO:0000313" key="3">
    <source>
        <dbReference type="Proteomes" id="UP000222542"/>
    </source>
</evidence>
<protein>
    <submittedName>
        <fullName evidence="2">Uncharacterized protein</fullName>
    </submittedName>
</protein>
<dbReference type="Gramene" id="PHT91547">
    <property type="protein sequence ID" value="PHT91547"/>
    <property type="gene ID" value="T459_06660"/>
</dbReference>
<evidence type="ECO:0000313" key="2">
    <source>
        <dbReference type="EMBL" id="PHT91547.1"/>
    </source>
</evidence>
<dbReference type="AlphaFoldDB" id="A0A2G3ABD2"/>
<reference evidence="2 3" key="2">
    <citation type="journal article" date="2017" name="Genome Biol.">
        <title>New reference genome sequences of hot pepper reveal the massive evolution of plant disease-resistance genes by retroduplication.</title>
        <authorList>
            <person name="Kim S."/>
            <person name="Park J."/>
            <person name="Yeom S.I."/>
            <person name="Kim Y.M."/>
            <person name="Seo E."/>
            <person name="Kim K.T."/>
            <person name="Kim M.S."/>
            <person name="Lee J.M."/>
            <person name="Cheong K."/>
            <person name="Shin H.S."/>
            <person name="Kim S.B."/>
            <person name="Han K."/>
            <person name="Lee J."/>
            <person name="Park M."/>
            <person name="Lee H.A."/>
            <person name="Lee H.Y."/>
            <person name="Lee Y."/>
            <person name="Oh S."/>
            <person name="Lee J.H."/>
            <person name="Choi E."/>
            <person name="Choi E."/>
            <person name="Lee S.E."/>
            <person name="Jeon J."/>
            <person name="Kim H."/>
            <person name="Choi G."/>
            <person name="Song H."/>
            <person name="Lee J."/>
            <person name="Lee S.C."/>
            <person name="Kwon J.K."/>
            <person name="Lee H.Y."/>
            <person name="Koo N."/>
            <person name="Hong Y."/>
            <person name="Kim R.W."/>
            <person name="Kang W.H."/>
            <person name="Huh J.H."/>
            <person name="Kang B.C."/>
            <person name="Yang T.J."/>
            <person name="Lee Y.H."/>
            <person name="Bennetzen J.L."/>
            <person name="Choi D."/>
        </authorList>
    </citation>
    <scope>NUCLEOTIDE SEQUENCE [LARGE SCALE GENOMIC DNA]</scope>
    <source>
        <strain evidence="3">cv. CM334</strain>
    </source>
</reference>
<sequence>MARNCERCRVLERQKYWEELDKNKSIFIVMMNDFRHRLLLMSGYLTKVLVKKGKPFFVKINMSPFCKHPDEVADEHTSDQQRSEDEPSYEEKSCGSAAAADTDEEDNAQEPTKRKSSHGKHY</sequence>
<gene>
    <name evidence="2" type="ORF">T459_06660</name>
</gene>
<accession>A0A2G3ABD2</accession>
<keyword evidence="3" id="KW-1185">Reference proteome</keyword>
<reference evidence="2 3" key="1">
    <citation type="journal article" date="2014" name="Nat. Genet.">
        <title>Genome sequence of the hot pepper provides insights into the evolution of pungency in Capsicum species.</title>
        <authorList>
            <person name="Kim S."/>
            <person name="Park M."/>
            <person name="Yeom S.I."/>
            <person name="Kim Y.M."/>
            <person name="Lee J.M."/>
            <person name="Lee H.A."/>
            <person name="Seo E."/>
            <person name="Choi J."/>
            <person name="Cheong K."/>
            <person name="Kim K.T."/>
            <person name="Jung K."/>
            <person name="Lee G.W."/>
            <person name="Oh S.K."/>
            <person name="Bae C."/>
            <person name="Kim S.B."/>
            <person name="Lee H.Y."/>
            <person name="Kim S.Y."/>
            <person name="Kim M.S."/>
            <person name="Kang B.C."/>
            <person name="Jo Y.D."/>
            <person name="Yang H.B."/>
            <person name="Jeong H.J."/>
            <person name="Kang W.H."/>
            <person name="Kwon J.K."/>
            <person name="Shin C."/>
            <person name="Lim J.Y."/>
            <person name="Park J.H."/>
            <person name="Huh J.H."/>
            <person name="Kim J.S."/>
            <person name="Kim B.D."/>
            <person name="Cohen O."/>
            <person name="Paran I."/>
            <person name="Suh M.C."/>
            <person name="Lee S.B."/>
            <person name="Kim Y.K."/>
            <person name="Shin Y."/>
            <person name="Noh S.J."/>
            <person name="Park J."/>
            <person name="Seo Y.S."/>
            <person name="Kwon S.Y."/>
            <person name="Kim H.A."/>
            <person name="Park J.M."/>
            <person name="Kim H.J."/>
            <person name="Choi S.B."/>
            <person name="Bosland P.W."/>
            <person name="Reeves G."/>
            <person name="Jo S.H."/>
            <person name="Lee B.W."/>
            <person name="Cho H.T."/>
            <person name="Choi H.S."/>
            <person name="Lee M.S."/>
            <person name="Yu Y."/>
            <person name="Do Choi Y."/>
            <person name="Park B.S."/>
            <person name="van Deynze A."/>
            <person name="Ashrafi H."/>
            <person name="Hill T."/>
            <person name="Kim W.T."/>
            <person name="Pai H.S."/>
            <person name="Ahn H.K."/>
            <person name="Yeam I."/>
            <person name="Giovannoni J.J."/>
            <person name="Rose J.K."/>
            <person name="Sorensen I."/>
            <person name="Lee S.J."/>
            <person name="Kim R.W."/>
            <person name="Choi I.Y."/>
            <person name="Choi B.S."/>
            <person name="Lim J.S."/>
            <person name="Lee Y.H."/>
            <person name="Choi D."/>
        </authorList>
    </citation>
    <scope>NUCLEOTIDE SEQUENCE [LARGE SCALE GENOMIC DNA]</scope>
    <source>
        <strain evidence="3">cv. CM334</strain>
    </source>
</reference>
<proteinExistence type="predicted"/>
<dbReference type="STRING" id="4072.A0A2G3ABD2"/>
<dbReference type="Proteomes" id="UP000222542">
    <property type="component" value="Unassembled WGS sequence"/>
</dbReference>
<dbReference type="EMBL" id="AYRZ02000002">
    <property type="protein sequence ID" value="PHT91547.1"/>
    <property type="molecule type" value="Genomic_DNA"/>
</dbReference>
<organism evidence="2 3">
    <name type="scientific">Capsicum annuum</name>
    <name type="common">Capsicum pepper</name>
    <dbReference type="NCBI Taxonomy" id="4072"/>
    <lineage>
        <taxon>Eukaryota</taxon>
        <taxon>Viridiplantae</taxon>
        <taxon>Streptophyta</taxon>
        <taxon>Embryophyta</taxon>
        <taxon>Tracheophyta</taxon>
        <taxon>Spermatophyta</taxon>
        <taxon>Magnoliopsida</taxon>
        <taxon>eudicotyledons</taxon>
        <taxon>Gunneridae</taxon>
        <taxon>Pentapetalae</taxon>
        <taxon>asterids</taxon>
        <taxon>lamiids</taxon>
        <taxon>Solanales</taxon>
        <taxon>Solanaceae</taxon>
        <taxon>Solanoideae</taxon>
        <taxon>Capsiceae</taxon>
        <taxon>Capsicum</taxon>
    </lineage>
</organism>
<feature type="region of interest" description="Disordered" evidence="1">
    <location>
        <begin position="67"/>
        <end position="122"/>
    </location>
</feature>
<feature type="compositionally biased region" description="Basic and acidic residues" evidence="1">
    <location>
        <begin position="67"/>
        <end position="93"/>
    </location>
</feature>